<accession>G7E6Y3</accession>
<evidence type="ECO:0000256" key="1">
    <source>
        <dbReference type="SAM" id="Phobius"/>
    </source>
</evidence>
<dbReference type="InParanoid" id="G7E6Y3"/>
<name>G7E6Y3_MIXOS</name>
<gene>
    <name evidence="2" type="primary">Mo05280</name>
    <name evidence="2" type="ORF">E5Q_05280</name>
</gene>
<keyword evidence="1" id="KW-1133">Transmembrane helix</keyword>
<keyword evidence="1" id="KW-0472">Membrane</keyword>
<protein>
    <submittedName>
        <fullName evidence="2">Uncharacterized protein</fullName>
    </submittedName>
</protein>
<proteinExistence type="predicted"/>
<evidence type="ECO:0000313" key="2">
    <source>
        <dbReference type="EMBL" id="GAA98593.1"/>
    </source>
</evidence>
<dbReference type="Proteomes" id="UP000009131">
    <property type="component" value="Unassembled WGS sequence"/>
</dbReference>
<sequence>MLSWTWQQTWQTSQHQHRRGPALCAGDPPVYGLPSFVCYGAYDFDLELGDYSQHQHGCAPALCAGDPYYGHPSLLHCGAYVTVELGRPARYLHVLSTARRPLVQLVFLTLVLLLTCTSQSLIDLLAGLAGDDLVAKKSWRASLANMHTYVL</sequence>
<comment type="caution">
    <text evidence="2">The sequence shown here is derived from an EMBL/GenBank/DDBJ whole genome shotgun (WGS) entry which is preliminary data.</text>
</comment>
<dbReference type="HOGENOM" id="CLU_1731926_0_0_1"/>
<reference evidence="2 3" key="1">
    <citation type="journal article" date="2011" name="J. Gen. Appl. Microbiol.">
        <title>Draft genome sequencing of the enigmatic basidiomycete Mixia osmundae.</title>
        <authorList>
            <person name="Nishida H."/>
            <person name="Nagatsuka Y."/>
            <person name="Sugiyama J."/>
        </authorList>
    </citation>
    <scope>NUCLEOTIDE SEQUENCE [LARGE SCALE GENOMIC DNA]</scope>
    <source>
        <strain evidence="3">CBS 9802 / IAM 14324 / JCM 22182 / KY 12970</strain>
    </source>
</reference>
<organism evidence="2 3">
    <name type="scientific">Mixia osmundae (strain CBS 9802 / IAM 14324 / JCM 22182 / KY 12970)</name>
    <dbReference type="NCBI Taxonomy" id="764103"/>
    <lineage>
        <taxon>Eukaryota</taxon>
        <taxon>Fungi</taxon>
        <taxon>Dikarya</taxon>
        <taxon>Basidiomycota</taxon>
        <taxon>Pucciniomycotina</taxon>
        <taxon>Mixiomycetes</taxon>
        <taxon>Mixiales</taxon>
        <taxon>Mixiaceae</taxon>
        <taxon>Mixia</taxon>
    </lineage>
</organism>
<reference evidence="2 3" key="2">
    <citation type="journal article" date="2012" name="Open Biol.">
        <title>Characteristics of nucleosomes and linker DNA regions on the genome of the basidiomycete Mixia osmundae revealed by mono- and dinucleosome mapping.</title>
        <authorList>
            <person name="Nishida H."/>
            <person name="Kondo S."/>
            <person name="Matsumoto T."/>
            <person name="Suzuki Y."/>
            <person name="Yoshikawa H."/>
            <person name="Taylor T.D."/>
            <person name="Sugiyama J."/>
        </authorList>
    </citation>
    <scope>NUCLEOTIDE SEQUENCE [LARGE SCALE GENOMIC DNA]</scope>
    <source>
        <strain evidence="3">CBS 9802 / IAM 14324 / JCM 22182 / KY 12970</strain>
    </source>
</reference>
<dbReference type="AlphaFoldDB" id="G7E6Y3"/>
<feature type="transmembrane region" description="Helical" evidence="1">
    <location>
        <begin position="102"/>
        <end position="122"/>
    </location>
</feature>
<keyword evidence="1" id="KW-0812">Transmembrane</keyword>
<dbReference type="EMBL" id="BABT02000153">
    <property type="protein sequence ID" value="GAA98593.1"/>
    <property type="molecule type" value="Genomic_DNA"/>
</dbReference>
<keyword evidence="3" id="KW-1185">Reference proteome</keyword>
<evidence type="ECO:0000313" key="3">
    <source>
        <dbReference type="Proteomes" id="UP000009131"/>
    </source>
</evidence>